<evidence type="ECO:0000256" key="6">
    <source>
        <dbReference type="ARBA" id="ARBA00023098"/>
    </source>
</evidence>
<dbReference type="EC" id="4.1.1.33" evidence="2 8"/>
<dbReference type="OrthoDB" id="275333at2157"/>
<dbReference type="GO" id="GO:0005524">
    <property type="term" value="F:ATP binding"/>
    <property type="evidence" value="ECO:0007669"/>
    <property type="project" value="UniProtKB-KW"/>
</dbReference>
<proteinExistence type="inferred from homology"/>
<keyword evidence="3" id="KW-0444">Lipid biosynthesis</keyword>
<dbReference type="PANTHER" id="PTHR10977">
    <property type="entry name" value="DIPHOSPHOMEVALONATE DECARBOXYLASE"/>
    <property type="match status" value="1"/>
</dbReference>
<dbReference type="Pfam" id="PF18376">
    <property type="entry name" value="MDD_C"/>
    <property type="match status" value="1"/>
</dbReference>
<dbReference type="PANTHER" id="PTHR10977:SF3">
    <property type="entry name" value="DIPHOSPHOMEVALONATE DECARBOXYLASE"/>
    <property type="match status" value="1"/>
</dbReference>
<accession>H2C7Y8</accession>
<protein>
    <recommendedName>
        <fullName evidence="2 8">Diphosphomevalonate decarboxylase</fullName>
        <ecNumber evidence="2 8">4.1.1.33</ecNumber>
    </recommendedName>
</protein>
<evidence type="ECO:0000256" key="3">
    <source>
        <dbReference type="ARBA" id="ARBA00022516"/>
    </source>
</evidence>
<dbReference type="NCBIfam" id="TIGR01240">
    <property type="entry name" value="mevDPdecarb"/>
    <property type="match status" value="1"/>
</dbReference>
<dbReference type="STRING" id="671065.MetMK1DRAFT_00026870"/>
<keyword evidence="7" id="KW-0456">Lyase</keyword>
<dbReference type="EMBL" id="JH597770">
    <property type="protein sequence ID" value="EHP68264.1"/>
    <property type="molecule type" value="Genomic_DNA"/>
</dbReference>
<dbReference type="Pfam" id="PF22700">
    <property type="entry name" value="MVD-like_N"/>
    <property type="match status" value="1"/>
</dbReference>
<gene>
    <name evidence="11" type="ORF">MetMK1DRAFT_00026870</name>
</gene>
<organism evidence="11 12">
    <name type="scientific">Metallosphaera yellowstonensis MK1</name>
    <dbReference type="NCBI Taxonomy" id="671065"/>
    <lineage>
        <taxon>Archaea</taxon>
        <taxon>Thermoproteota</taxon>
        <taxon>Thermoprotei</taxon>
        <taxon>Sulfolobales</taxon>
        <taxon>Sulfolobaceae</taxon>
        <taxon>Metallosphaera</taxon>
    </lineage>
</organism>
<dbReference type="InterPro" id="IPR029765">
    <property type="entry name" value="Mev_diP_decarb"/>
</dbReference>
<keyword evidence="5" id="KW-0067">ATP-binding</keyword>
<keyword evidence="4" id="KW-0547">Nucleotide-binding</keyword>
<keyword evidence="12" id="KW-1185">Reference proteome</keyword>
<dbReference type="InterPro" id="IPR005935">
    <property type="entry name" value="Mev_decarb"/>
</dbReference>
<sequence>MRTEAEAEAPSNIAIVKYWGKRNRELNLPTNPSLSISLAEVKVRSKVVFDESLSRDEVVINGERVSEEEVREYAGRVLDKFRKIYGKEIYAQVISQFNFPKSAGLASSAAGIAALTLAANEALGLGLRPEELSKIARIGSGSACRSLFGGFVVWEKGEKEDGDDSFCHQLFPPDHWPELLDIIGIFREERKKISSRQGMLRTGETSRLMKCRLQFIEDTFHEVVDSIANRDWRKFFELAMRHSNNMHAVILDSWPSNFYLNDKSLQVMSWVQEFGRAGYTFDAGPNPHILVLDRDAKAIINALKEFGASRIIVSRVSQGPRVIHS</sequence>
<dbReference type="InterPro" id="IPR041431">
    <property type="entry name" value="Mvd1_C"/>
</dbReference>
<dbReference type="FunFam" id="3.30.230.10:FF:000072">
    <property type="entry name" value="Diphosphomevalonate decarboxylase"/>
    <property type="match status" value="1"/>
</dbReference>
<dbReference type="InterPro" id="IPR014721">
    <property type="entry name" value="Ribsml_uS5_D2-typ_fold_subgr"/>
</dbReference>
<comment type="similarity">
    <text evidence="1">Belongs to the diphosphomevalonate decarboxylase family.</text>
</comment>
<evidence type="ECO:0000256" key="5">
    <source>
        <dbReference type="ARBA" id="ARBA00022840"/>
    </source>
</evidence>
<dbReference type="GO" id="GO:0005829">
    <property type="term" value="C:cytosol"/>
    <property type="evidence" value="ECO:0007669"/>
    <property type="project" value="InterPro"/>
</dbReference>
<reference evidence="11 12" key="1">
    <citation type="submission" date="2012-01" db="EMBL/GenBank/DDBJ databases">
        <title>Improved High-Quality Draft sequence of Metallosphaera yellowstonensis MK1.</title>
        <authorList>
            <consortium name="US DOE Joint Genome Institute"/>
            <person name="Lucas S."/>
            <person name="Han J."/>
            <person name="Cheng J.-F."/>
            <person name="Goodwin L."/>
            <person name="Pitluck S."/>
            <person name="Peters L."/>
            <person name="Teshima H."/>
            <person name="Detter J.C."/>
            <person name="Han C."/>
            <person name="Tapia R."/>
            <person name="Land M."/>
            <person name="Hauser L."/>
            <person name="Kyrpides N."/>
            <person name="Kozubal M."/>
            <person name="Macur R.E."/>
            <person name="Jay Z."/>
            <person name="Inskeep W."/>
            <person name="Woyke T."/>
        </authorList>
    </citation>
    <scope>NUCLEOTIDE SEQUENCE [LARGE SCALE GENOMIC DNA]</scope>
    <source>
        <strain evidence="11 12">MK1</strain>
    </source>
</reference>
<dbReference type="RefSeq" id="WP_009074485.1">
    <property type="nucleotide sequence ID" value="NZ_JH597770.1"/>
</dbReference>
<evidence type="ECO:0000259" key="9">
    <source>
        <dbReference type="Pfam" id="PF18376"/>
    </source>
</evidence>
<evidence type="ECO:0000313" key="12">
    <source>
        <dbReference type="Proteomes" id="UP000003980"/>
    </source>
</evidence>
<keyword evidence="6" id="KW-0443">Lipid metabolism</keyword>
<dbReference type="SUPFAM" id="SSF54211">
    <property type="entry name" value="Ribosomal protein S5 domain 2-like"/>
    <property type="match status" value="1"/>
</dbReference>
<evidence type="ECO:0000256" key="2">
    <source>
        <dbReference type="ARBA" id="ARBA00012296"/>
    </source>
</evidence>
<dbReference type="GO" id="GO:0019287">
    <property type="term" value="P:isopentenyl diphosphate biosynthetic process, mevalonate pathway"/>
    <property type="evidence" value="ECO:0007669"/>
    <property type="project" value="UniProtKB-UniRule"/>
</dbReference>
<dbReference type="InterPro" id="IPR020568">
    <property type="entry name" value="Ribosomal_Su5_D2-typ_SF"/>
</dbReference>
<dbReference type="Gene3D" id="3.30.70.890">
    <property type="entry name" value="GHMP kinase, C-terminal domain"/>
    <property type="match status" value="1"/>
</dbReference>
<dbReference type="PIRSF" id="PIRSF015950">
    <property type="entry name" value="Mev_P_decrbx"/>
    <property type="match status" value="1"/>
</dbReference>
<evidence type="ECO:0000256" key="4">
    <source>
        <dbReference type="ARBA" id="ARBA00022741"/>
    </source>
</evidence>
<name>H2C7Y8_9CREN</name>
<dbReference type="Proteomes" id="UP000003980">
    <property type="component" value="Unassembled WGS sequence"/>
</dbReference>
<evidence type="ECO:0000256" key="8">
    <source>
        <dbReference type="NCBIfam" id="TIGR01240"/>
    </source>
</evidence>
<dbReference type="HOGENOM" id="CLU_040369_0_0_2"/>
<feature type="domain" description="Diphosphomevalonate decarboxylase-like N-terminal" evidence="10">
    <location>
        <begin position="9"/>
        <end position="166"/>
    </location>
</feature>
<feature type="domain" description="Mvd1 C-terminal" evidence="9">
    <location>
        <begin position="182"/>
        <end position="307"/>
    </location>
</feature>
<dbReference type="InterPro" id="IPR036554">
    <property type="entry name" value="GHMP_kinase_C_sf"/>
</dbReference>
<evidence type="ECO:0000256" key="7">
    <source>
        <dbReference type="ARBA" id="ARBA00023239"/>
    </source>
</evidence>
<evidence type="ECO:0000313" key="11">
    <source>
        <dbReference type="EMBL" id="EHP68264.1"/>
    </source>
</evidence>
<dbReference type="AlphaFoldDB" id="H2C7Y8"/>
<dbReference type="eggNOG" id="arCOG02937">
    <property type="taxonomic scope" value="Archaea"/>
</dbReference>
<evidence type="ECO:0000256" key="1">
    <source>
        <dbReference type="ARBA" id="ARBA00008831"/>
    </source>
</evidence>
<dbReference type="Gene3D" id="3.30.230.10">
    <property type="match status" value="1"/>
</dbReference>
<evidence type="ECO:0000259" key="10">
    <source>
        <dbReference type="Pfam" id="PF22700"/>
    </source>
</evidence>
<dbReference type="GO" id="GO:0004163">
    <property type="term" value="F:diphosphomevalonate decarboxylase activity"/>
    <property type="evidence" value="ECO:0007669"/>
    <property type="project" value="UniProtKB-UniRule"/>
</dbReference>
<dbReference type="InterPro" id="IPR053859">
    <property type="entry name" value="MVD-like_N"/>
</dbReference>
<dbReference type="SUPFAM" id="SSF55060">
    <property type="entry name" value="GHMP Kinase, C-terminal domain"/>
    <property type="match status" value="1"/>
</dbReference>